<dbReference type="Gene3D" id="1.10.1240.20">
    <property type="entry name" value="Lytic transglycosylase, superhelical linker domain"/>
    <property type="match status" value="1"/>
</dbReference>
<dbReference type="KEGG" id="mpt:Mpe_A3295"/>
<protein>
    <submittedName>
        <fullName evidence="5">Putative transglycosylase</fullName>
        <ecNumber evidence="5">3.2.1.-</ecNumber>
    </submittedName>
</protein>
<dbReference type="GO" id="GO:0004553">
    <property type="term" value="F:hydrolase activity, hydrolyzing O-glycosyl compounds"/>
    <property type="evidence" value="ECO:0007669"/>
    <property type="project" value="InterPro"/>
</dbReference>
<evidence type="ECO:0000256" key="2">
    <source>
        <dbReference type="ARBA" id="ARBA00022729"/>
    </source>
</evidence>
<dbReference type="GO" id="GO:0042597">
    <property type="term" value="C:periplasmic space"/>
    <property type="evidence" value="ECO:0007669"/>
    <property type="project" value="InterPro"/>
</dbReference>
<dbReference type="InterPro" id="IPR037061">
    <property type="entry name" value="Lytic_TGlycoase_superhlx_L_sf"/>
</dbReference>
<evidence type="ECO:0000256" key="1">
    <source>
        <dbReference type="ARBA" id="ARBA00007734"/>
    </source>
</evidence>
<reference evidence="5 6" key="1">
    <citation type="journal article" date="2007" name="J. Bacteriol.">
        <title>Whole-genome analysis of the methyl tert-butyl ether-degrading beta-proteobacterium Methylibium petroleiphilum PM1.</title>
        <authorList>
            <person name="Kane S.R."/>
            <person name="Chakicherla A.Y."/>
            <person name="Chain P.S.G."/>
            <person name="Schmidt R."/>
            <person name="Shin M.W."/>
            <person name="Legler T.C."/>
            <person name="Scow K.M."/>
            <person name="Larimer F.W."/>
            <person name="Lucas S.M."/>
            <person name="Richardson P.M."/>
            <person name="Hristova K.R."/>
        </authorList>
    </citation>
    <scope>NUCLEOTIDE SEQUENCE [LARGE SCALE GENOMIC DNA]</scope>
    <source>
        <strain evidence="6">ATCC BAA-1232 / LMG 22953 / PM1</strain>
    </source>
</reference>
<evidence type="ECO:0000259" key="4">
    <source>
        <dbReference type="Pfam" id="PF01464"/>
    </source>
</evidence>
<dbReference type="SUPFAM" id="SSF48435">
    <property type="entry name" value="Bacterial muramidases"/>
    <property type="match status" value="1"/>
</dbReference>
<evidence type="ECO:0000313" key="5">
    <source>
        <dbReference type="EMBL" id="ABM96248.1"/>
    </source>
</evidence>
<keyword evidence="6" id="KW-1185">Reference proteome</keyword>
<feature type="domain" description="Transglycosylase SLT" evidence="4">
    <location>
        <begin position="511"/>
        <end position="612"/>
    </location>
</feature>
<evidence type="ECO:0000256" key="3">
    <source>
        <dbReference type="SAM" id="SignalP"/>
    </source>
</evidence>
<feature type="signal peptide" evidence="3">
    <location>
        <begin position="1"/>
        <end position="36"/>
    </location>
</feature>
<gene>
    <name evidence="5" type="ordered locus">Mpe_A3295</name>
</gene>
<dbReference type="HOGENOM" id="CLU_019016_0_0_4"/>
<keyword evidence="5" id="KW-0326">Glycosidase</keyword>
<dbReference type="CDD" id="cd13401">
    <property type="entry name" value="Slt70-like"/>
    <property type="match status" value="1"/>
</dbReference>
<dbReference type="InterPro" id="IPR008258">
    <property type="entry name" value="Transglycosylase_SLT_dom_1"/>
</dbReference>
<keyword evidence="5" id="KW-0378">Hydrolase</keyword>
<comment type="similarity">
    <text evidence="1">Belongs to the transglycosylase Slt family.</text>
</comment>
<dbReference type="STRING" id="420662.Mpe_A3295"/>
<dbReference type="PANTHER" id="PTHR37423">
    <property type="entry name" value="SOLUBLE LYTIC MUREIN TRANSGLYCOSYLASE-RELATED"/>
    <property type="match status" value="1"/>
</dbReference>
<accession>A2SL09</accession>
<name>A2SL09_METPP</name>
<proteinExistence type="inferred from homology"/>
<dbReference type="Pfam" id="PF01464">
    <property type="entry name" value="SLT"/>
    <property type="match status" value="1"/>
</dbReference>
<dbReference type="Gene3D" id="1.25.20.10">
    <property type="entry name" value="Bacterial muramidases"/>
    <property type="match status" value="1"/>
</dbReference>
<dbReference type="EC" id="3.2.1.-" evidence="5"/>
<evidence type="ECO:0000313" key="6">
    <source>
        <dbReference type="Proteomes" id="UP000000366"/>
    </source>
</evidence>
<dbReference type="Proteomes" id="UP000000366">
    <property type="component" value="Chromosome"/>
</dbReference>
<sequence length="678" mass="74656">MTLQTPTPLRCHILLRAVALAAITGALALPSAPVAAQTTNDTVLEAREALRKRDKPRLAATRAAALAANHPLAMWPDYWELGNRLADAQQDELNAFYARWPGTYVEDRLRNDWLLELGRRRDWGNFRAEYPRFKLDDDREVRCYALLTRHLDGQDVTDDARAAWFAQRDADDGCALLASTLFDAKRIGRDDVWRKTRLAVEANRPRMARQAAALLGDDMANAVSELNDNPQRYLTRKAATQGRGASELTALALIRSAANDPDVAATAMNDRWAARLPADLSAWVWASIGKQAALKLSNSASDHFQRAELTRTGNVDVALPDDTLAWKLRAALRANNGAGRWQQVMQAVTAMSSSEQREPAWIYWKARALQALAGSSQDGVALGAQARELLASIASPLHFYGKLAMEDLGQPLVLPAAPAPLTPEERNAAAQHPGLKRALLLIELDLRSEGVREWNFSLFGMGERELLAAAQLACERQVWDRCINTSERTREQVDMAQRFPTPYRSDVVARAREAGLDPAYVYGLIRQESRFITSARSSVGASGLMQLMPATARWTARKLGIDYTHDRITEHGTNLRLGTGYLKMVLDSFDGSQAMAAAGYNAGPNRPRKWREGPSLDAAAWAENIPFTETRDYVKKVLSNATDYAALLSGQPQSLRARLGGAIGPHAGAADPAERELP</sequence>
<dbReference type="InterPro" id="IPR008939">
    <property type="entry name" value="Lytic_TGlycosylase_superhlx_U"/>
</dbReference>
<dbReference type="PANTHER" id="PTHR37423:SF5">
    <property type="entry name" value="SOLUBLE LYTIC MUREIN TRANSGLYCOSYLASE"/>
    <property type="match status" value="1"/>
</dbReference>
<dbReference type="CAZy" id="GH23">
    <property type="family name" value="Glycoside Hydrolase Family 23"/>
</dbReference>
<keyword evidence="2 3" id="KW-0732">Signal</keyword>
<organism evidence="5 6">
    <name type="scientific">Methylibium petroleiphilum (strain ATCC BAA-1232 / LMG 22953 / PM1)</name>
    <dbReference type="NCBI Taxonomy" id="420662"/>
    <lineage>
        <taxon>Bacteria</taxon>
        <taxon>Pseudomonadati</taxon>
        <taxon>Pseudomonadota</taxon>
        <taxon>Betaproteobacteria</taxon>
        <taxon>Burkholderiales</taxon>
        <taxon>Sphaerotilaceae</taxon>
        <taxon>Methylibium</taxon>
    </lineage>
</organism>
<dbReference type="SUPFAM" id="SSF53955">
    <property type="entry name" value="Lysozyme-like"/>
    <property type="match status" value="1"/>
</dbReference>
<feature type="chain" id="PRO_5002646276" evidence="3">
    <location>
        <begin position="37"/>
        <end position="678"/>
    </location>
</feature>
<dbReference type="RefSeq" id="WP_011830871.1">
    <property type="nucleotide sequence ID" value="NC_008825.1"/>
</dbReference>
<dbReference type="AlphaFoldDB" id="A2SL09"/>
<dbReference type="eggNOG" id="COG0741">
    <property type="taxonomic scope" value="Bacteria"/>
</dbReference>
<dbReference type="InterPro" id="IPR023346">
    <property type="entry name" value="Lysozyme-like_dom_sf"/>
</dbReference>
<dbReference type="EMBL" id="CP000555">
    <property type="protein sequence ID" value="ABM96248.1"/>
    <property type="molecule type" value="Genomic_DNA"/>
</dbReference>
<dbReference type="Gene3D" id="1.10.530.10">
    <property type="match status" value="1"/>
</dbReference>